<proteinExistence type="predicted"/>
<accession>A0A1X0B6W2</accession>
<reference evidence="1 2" key="1">
    <citation type="submission" date="2017-02" db="EMBL/GenBank/DDBJ databases">
        <title>The new phylogeny of genus Mycobacterium.</title>
        <authorList>
            <person name="Tortoli E."/>
            <person name="Trovato A."/>
            <person name="Cirillo D.M."/>
        </authorList>
    </citation>
    <scope>NUCLEOTIDE SEQUENCE [LARGE SCALE GENOMIC DNA]</scope>
    <source>
        <strain evidence="1 2">RW6</strain>
    </source>
</reference>
<dbReference type="OrthoDB" id="4734618at2"/>
<evidence type="ECO:0000313" key="1">
    <source>
        <dbReference type="EMBL" id="ORA38077.1"/>
    </source>
</evidence>
<organism evidence="1 2">
    <name type="scientific">Mycobacterium aquaticum</name>
    <dbReference type="NCBI Taxonomy" id="1927124"/>
    <lineage>
        <taxon>Bacteria</taxon>
        <taxon>Bacillati</taxon>
        <taxon>Actinomycetota</taxon>
        <taxon>Actinomycetes</taxon>
        <taxon>Mycobacteriales</taxon>
        <taxon>Mycobacteriaceae</taxon>
        <taxon>Mycobacterium</taxon>
    </lineage>
</organism>
<keyword evidence="2" id="KW-1185">Reference proteome</keyword>
<dbReference type="RefSeq" id="WP_083161519.1">
    <property type="nucleotide sequence ID" value="NZ_MVHF01000004.1"/>
</dbReference>
<name>A0A1X0B6W2_9MYCO</name>
<dbReference type="EMBL" id="MVHF01000004">
    <property type="protein sequence ID" value="ORA38077.1"/>
    <property type="molecule type" value="Genomic_DNA"/>
</dbReference>
<dbReference type="Proteomes" id="UP000192448">
    <property type="component" value="Unassembled WGS sequence"/>
</dbReference>
<dbReference type="STRING" id="1927124.BST13_05615"/>
<sequence length="95" mass="10740">MTLTPAEHYQHADALLAELAEAKPEAFRFPFVQAKVARAQIHAQLAQSPWWPGLVDEPDYADFDDLDPGSQRHRITQLILGRHPIDTRKATGDRL</sequence>
<protein>
    <submittedName>
        <fullName evidence="1">Uncharacterized protein</fullName>
    </submittedName>
</protein>
<gene>
    <name evidence="1" type="ORF">BST13_05615</name>
</gene>
<comment type="caution">
    <text evidence="1">The sequence shown here is derived from an EMBL/GenBank/DDBJ whole genome shotgun (WGS) entry which is preliminary data.</text>
</comment>
<evidence type="ECO:0000313" key="2">
    <source>
        <dbReference type="Proteomes" id="UP000192448"/>
    </source>
</evidence>
<dbReference type="AlphaFoldDB" id="A0A1X0B6W2"/>